<sequence length="56" mass="6478">MKEMEFTGCKRAIINKKIPKNYGEIRLSSILKDGLVFNLLIFVKLESSTDNYNPKK</sequence>
<organism evidence="1 2">
    <name type="scientific">Rhodonellum psychrophilum GCM71 = DSM 17998</name>
    <dbReference type="NCBI Taxonomy" id="1123057"/>
    <lineage>
        <taxon>Bacteria</taxon>
        <taxon>Pseudomonadati</taxon>
        <taxon>Bacteroidota</taxon>
        <taxon>Cytophagia</taxon>
        <taxon>Cytophagales</taxon>
        <taxon>Cytophagaceae</taxon>
        <taxon>Rhodonellum</taxon>
    </lineage>
</organism>
<dbReference type="AlphaFoldDB" id="U5BZS4"/>
<reference evidence="1 2" key="1">
    <citation type="journal article" date="2013" name="Genome Announc.">
        <title>Draft Genome Sequence of the Psychrophilic and Alkaliphilic Rhodonellum psychrophilum Strain GCM71T.</title>
        <authorList>
            <person name="Hauptmann A.L."/>
            <person name="Glaring M.A."/>
            <person name="Hallin P.F."/>
            <person name="Prieme A."/>
            <person name="Stougaard P."/>
        </authorList>
    </citation>
    <scope>NUCLEOTIDE SEQUENCE [LARGE SCALE GENOMIC DNA]</scope>
    <source>
        <strain evidence="1 2">GCM71</strain>
    </source>
</reference>
<accession>U5BZS4</accession>
<dbReference type="Proteomes" id="UP000016843">
    <property type="component" value="Unassembled WGS sequence"/>
</dbReference>
<evidence type="ECO:0000313" key="1">
    <source>
        <dbReference type="EMBL" id="ERM83069.1"/>
    </source>
</evidence>
<gene>
    <name evidence="1" type="ORF">P872_06235</name>
</gene>
<comment type="caution">
    <text evidence="1">The sequence shown here is derived from an EMBL/GenBank/DDBJ whole genome shotgun (WGS) entry which is preliminary data.</text>
</comment>
<name>U5BZS4_9BACT</name>
<proteinExistence type="predicted"/>
<protein>
    <submittedName>
        <fullName evidence="1">Uncharacterized protein</fullName>
    </submittedName>
</protein>
<keyword evidence="2" id="KW-1185">Reference proteome</keyword>
<evidence type="ECO:0000313" key="2">
    <source>
        <dbReference type="Proteomes" id="UP000016843"/>
    </source>
</evidence>
<dbReference type="EMBL" id="AWXR01000018">
    <property type="protein sequence ID" value="ERM83069.1"/>
    <property type="molecule type" value="Genomic_DNA"/>
</dbReference>